<evidence type="ECO:0000313" key="2">
    <source>
        <dbReference type="EMBL" id="EMA35723.1"/>
    </source>
</evidence>
<reference evidence="2 3" key="1">
    <citation type="journal article" date="2014" name="PLoS Genet.">
        <title>Phylogenetically driven sequencing of extremely halophilic archaea reveals strategies for static and dynamic osmo-response.</title>
        <authorList>
            <person name="Becker E.A."/>
            <person name="Seitzer P.M."/>
            <person name="Tritt A."/>
            <person name="Larsen D."/>
            <person name="Krusor M."/>
            <person name="Yao A.I."/>
            <person name="Wu D."/>
            <person name="Madern D."/>
            <person name="Eisen J.A."/>
            <person name="Darling A.E."/>
            <person name="Facciotti M.T."/>
        </authorList>
    </citation>
    <scope>NUCLEOTIDE SEQUENCE [LARGE SCALE GENOMIC DNA]</scope>
    <source>
        <strain evidence="2 3">100A6</strain>
    </source>
</reference>
<evidence type="ECO:0000256" key="1">
    <source>
        <dbReference type="SAM" id="Phobius"/>
    </source>
</evidence>
<accession>M0LRJ7</accession>
<keyword evidence="1" id="KW-0812">Transmembrane</keyword>
<dbReference type="RefSeq" id="WP_007695774.1">
    <property type="nucleotide sequence ID" value="NZ_AJRK01000377.1"/>
</dbReference>
<name>M0LRJ7_9EURY</name>
<organism evidence="2 3">
    <name type="scientific">Halococcus hamelinensis 100A6</name>
    <dbReference type="NCBI Taxonomy" id="1132509"/>
    <lineage>
        <taxon>Archaea</taxon>
        <taxon>Methanobacteriati</taxon>
        <taxon>Methanobacteriota</taxon>
        <taxon>Stenosarchaea group</taxon>
        <taxon>Halobacteria</taxon>
        <taxon>Halobacteriales</taxon>
        <taxon>Halococcaceae</taxon>
        <taxon>Halococcus</taxon>
    </lineage>
</organism>
<comment type="caution">
    <text evidence="2">The sequence shown here is derived from an EMBL/GenBank/DDBJ whole genome shotgun (WGS) entry which is preliminary data.</text>
</comment>
<proteinExistence type="predicted"/>
<evidence type="ECO:0000313" key="3">
    <source>
        <dbReference type="Proteomes" id="UP000011566"/>
    </source>
</evidence>
<dbReference type="PATRIC" id="fig|1132509.6.peg.3776"/>
<feature type="transmembrane region" description="Helical" evidence="1">
    <location>
        <begin position="5"/>
        <end position="25"/>
    </location>
</feature>
<feature type="transmembrane region" description="Helical" evidence="1">
    <location>
        <begin position="85"/>
        <end position="112"/>
    </location>
</feature>
<dbReference type="Proteomes" id="UP000011566">
    <property type="component" value="Unassembled WGS sequence"/>
</dbReference>
<protein>
    <submittedName>
        <fullName evidence="2">Uncharacterized protein</fullName>
    </submittedName>
</protein>
<dbReference type="eggNOG" id="ENOG502N5DD">
    <property type="taxonomic scope" value="Archaea"/>
</dbReference>
<dbReference type="EMBL" id="AOMB01000043">
    <property type="protein sequence ID" value="EMA35723.1"/>
    <property type="molecule type" value="Genomic_DNA"/>
</dbReference>
<feature type="transmembrane region" description="Helical" evidence="1">
    <location>
        <begin position="132"/>
        <end position="165"/>
    </location>
</feature>
<keyword evidence="1" id="KW-1133">Transmembrane helix</keyword>
<gene>
    <name evidence="2" type="ORF">C447_16234</name>
</gene>
<keyword evidence="3" id="KW-1185">Reference proteome</keyword>
<sequence>MDRGVVLGILGGVVTALVGLLRYVVVPLLTDEYNAASPALVPFYKVISETPIYHLETLTVPSFLAVFFAVVLLRRWGRSSRTDDLKVVGGVLAVPLLTAFGCYLVGAVWVAVFPLRTGTSLDPASLVVVLTYFTVLGLAIGFAFAVVAFAVVGLTVGIGVAAGYLSAWAVLRISS</sequence>
<dbReference type="AlphaFoldDB" id="M0LRJ7"/>
<feature type="transmembrane region" description="Helical" evidence="1">
    <location>
        <begin position="52"/>
        <end position="73"/>
    </location>
</feature>
<dbReference type="OrthoDB" id="377463at2157"/>
<keyword evidence="1" id="KW-0472">Membrane</keyword>